<feature type="region of interest" description="Disordered" evidence="6">
    <location>
        <begin position="1"/>
        <end position="23"/>
    </location>
</feature>
<dbReference type="Proteomes" id="UP000070133">
    <property type="component" value="Unassembled WGS sequence"/>
</dbReference>
<evidence type="ECO:0000313" key="7">
    <source>
        <dbReference type="EMBL" id="KXT02890.1"/>
    </source>
</evidence>
<comment type="caution">
    <text evidence="7">The sequence shown here is derived from an EMBL/GenBank/DDBJ whole genome shotgun (WGS) entry which is preliminary data.</text>
</comment>
<proteinExistence type="inferred from homology"/>
<evidence type="ECO:0000256" key="3">
    <source>
        <dbReference type="ARBA" id="ARBA00023212"/>
    </source>
</evidence>
<dbReference type="SUPFAM" id="SSF51161">
    <property type="entry name" value="Trimeric LpxA-like enzymes"/>
    <property type="match status" value="1"/>
</dbReference>
<accession>A0A139HKB9</accession>
<organism evidence="7 8">
    <name type="scientific">Pseudocercospora eumusae</name>
    <dbReference type="NCBI Taxonomy" id="321146"/>
    <lineage>
        <taxon>Eukaryota</taxon>
        <taxon>Fungi</taxon>
        <taxon>Dikarya</taxon>
        <taxon>Ascomycota</taxon>
        <taxon>Pezizomycotina</taxon>
        <taxon>Dothideomycetes</taxon>
        <taxon>Dothideomycetidae</taxon>
        <taxon>Mycosphaerellales</taxon>
        <taxon>Mycosphaerellaceae</taxon>
        <taxon>Pseudocercospora</taxon>
    </lineage>
</organism>
<dbReference type="GO" id="GO:0005869">
    <property type="term" value="C:dynactin complex"/>
    <property type="evidence" value="ECO:0007669"/>
    <property type="project" value="TreeGrafter"/>
</dbReference>
<dbReference type="STRING" id="321146.A0A139HKB9"/>
<comment type="similarity">
    <text evidence="4">Belongs to the dynactin subunits 5/6 family. Dynactin subunit 5 subfamily.</text>
</comment>
<reference evidence="7 8" key="1">
    <citation type="submission" date="2015-07" db="EMBL/GenBank/DDBJ databases">
        <title>Comparative genomics of the Sigatoka disease complex on banana suggests a link between parallel evolutionary changes in Pseudocercospora fijiensis and Pseudocercospora eumusae and increased virulence on the banana host.</title>
        <authorList>
            <person name="Chang T.-C."/>
            <person name="Salvucci A."/>
            <person name="Crous P.W."/>
            <person name="Stergiopoulos I."/>
        </authorList>
    </citation>
    <scope>NUCLEOTIDE SEQUENCE [LARGE SCALE GENOMIC DNA]</scope>
    <source>
        <strain evidence="7 8">CBS 114824</strain>
    </source>
</reference>
<keyword evidence="8" id="KW-1185">Reference proteome</keyword>
<dbReference type="CDD" id="cd03359">
    <property type="entry name" value="LbH_Dynactin_5"/>
    <property type="match status" value="1"/>
</dbReference>
<evidence type="ECO:0000313" key="8">
    <source>
        <dbReference type="Proteomes" id="UP000070133"/>
    </source>
</evidence>
<dbReference type="EMBL" id="LFZN01000036">
    <property type="protein sequence ID" value="KXT02890.1"/>
    <property type="molecule type" value="Genomic_DNA"/>
</dbReference>
<comment type="subcellular location">
    <subcellularLocation>
        <location evidence="1">Cytoplasm</location>
        <location evidence="1">Cytoskeleton</location>
    </subcellularLocation>
</comment>
<sequence>MASRPAPTSRRSAKSEYFETDTGNKISRRSHIEGKQNIMLGGKSVIMAGVHLRGDLHRLQAPPAEGEKPPASMTAISIGRATIISTNCVLHPPMRLHHGEMTFYPMRIGDNVFIGTGTHISAIQIGNHVHVGENCVLGQFSILKENCKVLPGTVVPAHMVVAPGCIVAGRPARIVGEVGDGWGHTIGGEGEDWVEGGDLRALVRTIK</sequence>
<dbReference type="OrthoDB" id="417208at2759"/>
<dbReference type="PANTHER" id="PTHR46126">
    <property type="entry name" value="DYNACTIN SUBUNIT 5"/>
    <property type="match status" value="1"/>
</dbReference>
<protein>
    <recommendedName>
        <fullName evidence="5">Dynactin subunit 5</fullName>
    </recommendedName>
</protein>
<keyword evidence="2" id="KW-0963">Cytoplasm</keyword>
<evidence type="ECO:0000256" key="1">
    <source>
        <dbReference type="ARBA" id="ARBA00004245"/>
    </source>
</evidence>
<dbReference type="Pfam" id="PF21711">
    <property type="entry name" value="DCTN5"/>
    <property type="match status" value="1"/>
</dbReference>
<evidence type="ECO:0000256" key="6">
    <source>
        <dbReference type="SAM" id="MobiDB-lite"/>
    </source>
</evidence>
<evidence type="ECO:0000256" key="2">
    <source>
        <dbReference type="ARBA" id="ARBA00022490"/>
    </source>
</evidence>
<dbReference type="PANTHER" id="PTHR46126:SF1">
    <property type="entry name" value="DYNACTIN SUBUNIT 5"/>
    <property type="match status" value="1"/>
</dbReference>
<name>A0A139HKB9_9PEZI</name>
<gene>
    <name evidence="7" type="ORF">AC578_1848</name>
</gene>
<keyword evidence="3" id="KW-0206">Cytoskeleton</keyword>
<dbReference type="InterPro" id="IPR011004">
    <property type="entry name" value="Trimer_LpxA-like_sf"/>
</dbReference>
<dbReference type="AlphaFoldDB" id="A0A139HKB9"/>
<dbReference type="Gene3D" id="2.160.10.10">
    <property type="entry name" value="Hexapeptide repeat proteins"/>
    <property type="match status" value="1"/>
</dbReference>
<evidence type="ECO:0000256" key="4">
    <source>
        <dbReference type="ARBA" id="ARBA00034706"/>
    </source>
</evidence>
<dbReference type="InterPro" id="IPR047125">
    <property type="entry name" value="DCTN5"/>
</dbReference>
<evidence type="ECO:0000256" key="5">
    <source>
        <dbReference type="ARBA" id="ARBA00034865"/>
    </source>
</evidence>